<comment type="similarity">
    <text evidence="1 5">Belongs to the thiolase-like superfamily. Thiolase family.</text>
</comment>
<keyword evidence="9" id="KW-1185">Reference proteome</keyword>
<feature type="domain" description="Thiolase C-terminal" evidence="7">
    <location>
        <begin position="282"/>
        <end position="404"/>
    </location>
</feature>
<dbReference type="Proteomes" id="UP000419138">
    <property type="component" value="Unassembled WGS sequence"/>
</dbReference>
<proteinExistence type="inferred from homology"/>
<dbReference type="PROSITE" id="PS00737">
    <property type="entry name" value="THIOLASE_2"/>
    <property type="match status" value="1"/>
</dbReference>
<keyword evidence="3 5" id="KW-0012">Acyltransferase</keyword>
<dbReference type="InterPro" id="IPR020617">
    <property type="entry name" value="Thiolase_C"/>
</dbReference>
<evidence type="ECO:0000313" key="8">
    <source>
        <dbReference type="EMBL" id="MQT01557.1"/>
    </source>
</evidence>
<evidence type="ECO:0000256" key="3">
    <source>
        <dbReference type="ARBA" id="ARBA00023315"/>
    </source>
</evidence>
<evidence type="ECO:0000256" key="2">
    <source>
        <dbReference type="ARBA" id="ARBA00022679"/>
    </source>
</evidence>
<dbReference type="NCBIfam" id="NF005890">
    <property type="entry name" value="PRK07851.1"/>
    <property type="match status" value="1"/>
</dbReference>
<evidence type="ECO:0000259" key="6">
    <source>
        <dbReference type="Pfam" id="PF00108"/>
    </source>
</evidence>
<feature type="domain" description="Thiolase N-terminal" evidence="6">
    <location>
        <begin position="5"/>
        <end position="273"/>
    </location>
</feature>
<dbReference type="GO" id="GO:0003985">
    <property type="term" value="F:acetyl-CoA C-acetyltransferase activity"/>
    <property type="evidence" value="ECO:0007669"/>
    <property type="project" value="UniProtKB-EC"/>
</dbReference>
<dbReference type="Pfam" id="PF02803">
    <property type="entry name" value="Thiolase_C"/>
    <property type="match status" value="1"/>
</dbReference>
<dbReference type="RefSeq" id="WP_153523342.1">
    <property type="nucleotide sequence ID" value="NZ_JBEPDZ010000047.1"/>
</dbReference>
<dbReference type="EC" id="2.3.1.9" evidence="8"/>
<dbReference type="EMBL" id="VCLA01000130">
    <property type="protein sequence ID" value="MQT01557.1"/>
    <property type="molecule type" value="Genomic_DNA"/>
</dbReference>
<dbReference type="PIRSF" id="PIRSF000429">
    <property type="entry name" value="Ac-CoA_Ac_transf"/>
    <property type="match status" value="1"/>
</dbReference>
<dbReference type="PANTHER" id="PTHR18919">
    <property type="entry name" value="ACETYL-COA C-ACYLTRANSFERASE"/>
    <property type="match status" value="1"/>
</dbReference>
<dbReference type="FunFam" id="3.40.47.10:FF:000013">
    <property type="entry name" value="Acetyl-CoA acetyltransferase"/>
    <property type="match status" value="1"/>
</dbReference>
<dbReference type="OrthoDB" id="9764638at2"/>
<evidence type="ECO:0000256" key="1">
    <source>
        <dbReference type="ARBA" id="ARBA00010982"/>
    </source>
</evidence>
<evidence type="ECO:0000259" key="7">
    <source>
        <dbReference type="Pfam" id="PF02803"/>
    </source>
</evidence>
<dbReference type="NCBIfam" id="TIGR01930">
    <property type="entry name" value="AcCoA-C-Actrans"/>
    <property type="match status" value="1"/>
</dbReference>
<evidence type="ECO:0000256" key="4">
    <source>
        <dbReference type="PIRSR" id="PIRSR000429-1"/>
    </source>
</evidence>
<dbReference type="InterPro" id="IPR020616">
    <property type="entry name" value="Thiolase_N"/>
</dbReference>
<name>A0A646KHU5_STRJU</name>
<dbReference type="PANTHER" id="PTHR18919:SF134">
    <property type="entry name" value="BETA-KETOACYL COA THIOLASE FADA3-RELATED"/>
    <property type="match status" value="1"/>
</dbReference>
<comment type="caution">
    <text evidence="8">The sequence shown here is derived from an EMBL/GenBank/DDBJ whole genome shotgun (WGS) entry which is preliminary data.</text>
</comment>
<feature type="active site" description="Proton acceptor" evidence="4">
    <location>
        <position position="361"/>
    </location>
</feature>
<dbReference type="SUPFAM" id="SSF53901">
    <property type="entry name" value="Thiolase-like"/>
    <property type="match status" value="2"/>
</dbReference>
<evidence type="ECO:0000313" key="9">
    <source>
        <dbReference type="Proteomes" id="UP000419138"/>
    </source>
</evidence>
<dbReference type="CDD" id="cd00751">
    <property type="entry name" value="thiolase"/>
    <property type="match status" value="1"/>
</dbReference>
<reference evidence="8 9" key="1">
    <citation type="submission" date="2019-05" db="EMBL/GenBank/DDBJ databases">
        <title>Comparative genomics and metabolomics analyses of clavulanic acid producing Streptomyces species provides insight into specialized metabolism and evolution of beta-lactam biosynthetic gene clusters.</title>
        <authorList>
            <person name="Moore M.A."/>
            <person name="Cruz-Morales P."/>
            <person name="Barona Gomez F."/>
            <person name="Kapil T."/>
        </authorList>
    </citation>
    <scope>NUCLEOTIDE SEQUENCE [LARGE SCALE GENOMIC DNA]</scope>
    <source>
        <strain evidence="8 9">NRRL 5741</strain>
    </source>
</reference>
<protein>
    <submittedName>
        <fullName evidence="8">Acetyl-CoA C-acetyltransferase</fullName>
        <ecNumber evidence="8">2.3.1.9</ecNumber>
    </submittedName>
</protein>
<sequence>MPEAVIVSTARSPIGRAFKGSLKELRADDLTATIIQAALAKVPELDPRDIDDLMLGCGLPGGEQGHNLARIVAVQMGMDQLPGCTVTRYCSSSLQTSRMALHAIKAGEGDVFISAGVEMVSRFTKGSSDGQPDTQNPLFAEAQARTAKVAEDGADSWHDPREDGLLPDAYIAMGQTAENLARLKGVTRREMDEFGVRSQNLAEEAIRKGFWEREITPVTTPDGTVVSKDDGPRAGVTLEGVEGLKPVFRPDGLVTAGNCCPLNDGAAALVIMSDVKARELGLTPLARIVSTGVSALSPEIMGYGPVAASQQALSRAGLSVGDIDLVEINEAFAAQVIPSYRDLGIDLDKVNVNGGAIAVGHPYGMTGARITTTLINSLQFHDKQFGLETMCVGGGQGMAMVIERLG</sequence>
<dbReference type="AlphaFoldDB" id="A0A646KHU5"/>
<accession>A0A646KHU5</accession>
<dbReference type="Gene3D" id="3.40.47.10">
    <property type="match status" value="1"/>
</dbReference>
<dbReference type="InterPro" id="IPR020613">
    <property type="entry name" value="Thiolase_CS"/>
</dbReference>
<dbReference type="Pfam" id="PF00108">
    <property type="entry name" value="Thiolase_N"/>
    <property type="match status" value="1"/>
</dbReference>
<keyword evidence="2 5" id="KW-0808">Transferase</keyword>
<evidence type="ECO:0000256" key="5">
    <source>
        <dbReference type="RuleBase" id="RU003557"/>
    </source>
</evidence>
<dbReference type="InterPro" id="IPR002155">
    <property type="entry name" value="Thiolase"/>
</dbReference>
<gene>
    <name evidence="8" type="ORF">FF041_15485</name>
</gene>
<dbReference type="InterPro" id="IPR016039">
    <property type="entry name" value="Thiolase-like"/>
</dbReference>
<feature type="active site" description="Proton acceptor" evidence="4">
    <location>
        <position position="391"/>
    </location>
</feature>
<organism evidence="8 9">
    <name type="scientific">Streptomyces jumonjinensis</name>
    <dbReference type="NCBI Taxonomy" id="1945"/>
    <lineage>
        <taxon>Bacteria</taxon>
        <taxon>Bacillati</taxon>
        <taxon>Actinomycetota</taxon>
        <taxon>Actinomycetes</taxon>
        <taxon>Kitasatosporales</taxon>
        <taxon>Streptomycetaceae</taxon>
        <taxon>Streptomyces</taxon>
    </lineage>
</organism>
<feature type="active site" description="Acyl-thioester intermediate" evidence="4">
    <location>
        <position position="90"/>
    </location>
</feature>